<evidence type="ECO:0000256" key="10">
    <source>
        <dbReference type="SAM" id="MobiDB-lite"/>
    </source>
</evidence>
<dbReference type="GO" id="GO:0045944">
    <property type="term" value="P:positive regulation of transcription by RNA polymerase II"/>
    <property type="evidence" value="ECO:0007669"/>
    <property type="project" value="TreeGrafter"/>
</dbReference>
<protein>
    <recommendedName>
        <fullName evidence="3 9">Mediator of RNA polymerase II transcription subunit 13</fullName>
    </recommendedName>
</protein>
<comment type="subcellular location">
    <subcellularLocation>
        <location evidence="1 9">Nucleus</location>
    </subcellularLocation>
</comment>
<dbReference type="OrthoDB" id="103819at2759"/>
<accession>A0A7I8KPS5</accession>
<evidence type="ECO:0000256" key="2">
    <source>
        <dbReference type="ARBA" id="ARBA00009354"/>
    </source>
</evidence>
<comment type="similarity">
    <text evidence="2 9">Belongs to the Mediator complex subunit 13 family.</text>
</comment>
<evidence type="ECO:0000256" key="3">
    <source>
        <dbReference type="ARBA" id="ARBA00019618"/>
    </source>
</evidence>
<dbReference type="PANTHER" id="PTHR48249:SF3">
    <property type="entry name" value="MEDIATOR OF RNA POLYMERASE II TRANSCRIPTION SUBUNIT 13"/>
    <property type="match status" value="1"/>
</dbReference>
<keyword evidence="7 9" id="KW-0804">Transcription</keyword>
<feature type="domain" description="Mediator complex subunit Med13 C-terminal" evidence="11">
    <location>
        <begin position="1543"/>
        <end position="1947"/>
    </location>
</feature>
<sequence length="1972" mass="212063">MWTNVFKIGGLQLVSWFQFLPYEFDPSSLPEKSHRSEERDATTLSILSSHLQLQNEGFLSTWTNSFVGPWDPSQGVHNPDEKIKLWLFLPGCHSSVSESAHAAVSRLRVIASGVWSAPGDSEEVALALSQSLRNRIERSLRTLSYVRFGDVFTKCDPFSSSEKNFRRLQPTFEFVFAATEEAIFVHVVVSAKHIRGLPEDDVKRALKYLSYGKIGEGLPVITAPNGLRGRLVGGCPSDLVKQVYLSKVTSSNGFSALDTPFHFAQYSGCRLKGQNCYVEVAVGSTLGEKKQGLSGGFSNLDRTLIYPVEAILVPVLYKAFAKSSPKRFWLQNWLGTTFSDVWTLWDSSDPSLAIHSLELESAAMVEPISGVMVESASMSNGAAMVQQRYNSSSNSNGSSLSSISSTSSGSENVAAVGTRDLEADADSVACRQSGLSRNEHVDNNDRKMVSKRSRTGIAESCDQAGTFGTETMQETYKSEYSVVEANSSAAAIVTNDGIGSYWDLADDDGDYGINIQSLLSEFGDFGDFFVNDNLCFGEPPGTAESQALVVAADIGAVNGSPSTTGMDIQDQSLIPVGFSSFESLSDVLLTKLEEADSKHIDNMRGTLSAHDDTNSSAPSSDKFSFLSKAEAMMTFAPEYAAVETVASELPMPIFRTLYLPKSKRVESSHSCSGAYSYNATPPPSPLVEPSEEKSEVSVKGKLEASRLDGSSPILSSLYYTHVQRGSKRYDKSIVHIDDDLYSHKEDAPSSISGISLSSTSLRAQGKKTDSILEVGDTLLSRKTSLATEVECMMLQAAMCRIRHTLLSCPKQIFTSLTKQTGIKVSDQRLSETSPLPDLISGRSELRKKDSVPVRIAGDIDGGALERTLNSPVGVWRSVGAAKGTKSLNAMKGDSASSLLQNTFVEESLSVNVQSQPLQVLLDALPLVVQQSTSFVDIALDSYDGEEPYCWLALQEQQRRGFSCGPLMAHAGCGGLLAACHSVDIAGVDLNDPLSADVHASFVASLLQSDVKVALKNAFGSLDGPLALTDWCKGRNQASDSVTVSDGFSVDCIGSEIKESSSITLRGESISPPQVLSGSSSLLKDGTGIDDPLQRRTYQDASNSELEQPHNSSRFRATISLIPFPSLLVGYQDDWLKTSSSSLELWEKGPLEPYALPKPMTYYAICPDVDLLSSAAIDFFLQLGTVYETCKLGTHSPHGSGGQMDQTSGKCSSSGLVLVDCPQSLKVASSNISAISSMTDFFVALESGWDVKSFLKALTKALKNLKLGSSSGINQKEIKGGSCVVVYVVCPFPEPTAVLQTLVEASAALGSIFFSSDKERRSVLHSQVTKALSCASAADEASVSSVLMLSGFNISKLVLQIVTVDSLLRFKPGNELAMLKEYAFTVYNKARRIPRASTGDVAQSAIPGRPQSSLMHMSATMQGLWKETLAPRIPTAGLARDSEIDATLRSSSWDSSWQTVRSFDSHPQDDVRLLFEPLFILSEPSSVDQGISHVLPGGSLSEPSTSRAAADDGAGAFIQASISGGSADASMNSHGDGPENDPKAPSLHCCYGWTEDWRWLVCVWTDSRGELLDSQVIPFGGISSRQDTKLLQSLFVQILHQGCQILSWSSDSGTIRPRDIIISRIGFFFELERQEWQKAVYLVGGNEVKKWAVQLRRSAPDGIGSGHSGASLQQDMGSIAERPLPSSPSPHYSPHAKLSYMKSGSVQSNAKKQLLSGQTTVDLSRGLFQFVQSISLVSVLIDHSLQLMLPADVPFSGGTPTIASSSHSGYLEGFSPVKSLGSIPAAYIFVPSMSLHYLPTTPLQLPTSLTSESPPLAHLLHSKGPSIPLTSAFVVSKAVPSGATGGAATNEEWPSILLVTLVDHYGSSSGSNSSNIQEKLRASGGGGGGGGGKQPRISGPEVALRGHEMETSYVMEMLAAELHSLSWLTVSPLHLRRRTPLPFHCDMVLRLRRLLHYADRELSRLAAADAAAA</sequence>
<comment type="function">
    <text evidence="9">Component of the Mediator complex, a coactivator involved in regulated transcription of nearly all RNA polymerase II-dependent genes. Mediator functions as a bridge to convey information from gene-specific regulatory proteins to the basal RNA polymerase II transcription machinery. Mediator is recruited to promoters by direct interactions with regulatory proteins and serves as a scaffold for the assembly of a functional preinitiation complex with RNA polymerase II and the general transcription factors.</text>
</comment>
<reference evidence="14" key="1">
    <citation type="submission" date="2020-02" db="EMBL/GenBank/DDBJ databases">
        <authorList>
            <person name="Scholz U."/>
            <person name="Mascher M."/>
            <person name="Fiebig A."/>
        </authorList>
    </citation>
    <scope>NUCLEOTIDE SEQUENCE</scope>
</reference>
<dbReference type="GO" id="GO:0016592">
    <property type="term" value="C:mediator complex"/>
    <property type="evidence" value="ECO:0007669"/>
    <property type="project" value="InterPro"/>
</dbReference>
<dbReference type="Pfam" id="PF11597">
    <property type="entry name" value="Med13_N"/>
    <property type="match status" value="1"/>
</dbReference>
<dbReference type="GO" id="GO:0003713">
    <property type="term" value="F:transcription coactivator activity"/>
    <property type="evidence" value="ECO:0007669"/>
    <property type="project" value="TreeGrafter"/>
</dbReference>
<feature type="domain" description="MID" evidence="13">
    <location>
        <begin position="1157"/>
        <end position="1391"/>
    </location>
</feature>
<keyword evidence="5 9" id="KW-0805">Transcription regulation</keyword>
<evidence type="ECO:0000256" key="4">
    <source>
        <dbReference type="ARBA" id="ARBA00022491"/>
    </source>
</evidence>
<dbReference type="Pfam" id="PF06333">
    <property type="entry name" value="Med13_C"/>
    <property type="match status" value="1"/>
</dbReference>
<keyword evidence="4 9" id="KW-0678">Repressor</keyword>
<evidence type="ECO:0000313" key="15">
    <source>
        <dbReference type="Proteomes" id="UP000663760"/>
    </source>
</evidence>
<feature type="region of interest" description="Disordered" evidence="10">
    <location>
        <begin position="1869"/>
        <end position="1898"/>
    </location>
</feature>
<dbReference type="InterPro" id="IPR051139">
    <property type="entry name" value="Mediator_complx_sub13"/>
</dbReference>
<evidence type="ECO:0000256" key="5">
    <source>
        <dbReference type="ARBA" id="ARBA00023015"/>
    </source>
</evidence>
<evidence type="ECO:0000313" key="14">
    <source>
        <dbReference type="EMBL" id="CAA7399813.1"/>
    </source>
</evidence>
<organism evidence="14 15">
    <name type="scientific">Spirodela intermedia</name>
    <name type="common">Intermediate duckweed</name>
    <dbReference type="NCBI Taxonomy" id="51605"/>
    <lineage>
        <taxon>Eukaryota</taxon>
        <taxon>Viridiplantae</taxon>
        <taxon>Streptophyta</taxon>
        <taxon>Embryophyta</taxon>
        <taxon>Tracheophyta</taxon>
        <taxon>Spermatophyta</taxon>
        <taxon>Magnoliopsida</taxon>
        <taxon>Liliopsida</taxon>
        <taxon>Araceae</taxon>
        <taxon>Lemnoideae</taxon>
        <taxon>Spirodela</taxon>
    </lineage>
</organism>
<evidence type="ECO:0000256" key="6">
    <source>
        <dbReference type="ARBA" id="ARBA00023159"/>
    </source>
</evidence>
<evidence type="ECO:0000259" key="12">
    <source>
        <dbReference type="Pfam" id="PF11597"/>
    </source>
</evidence>
<feature type="compositionally biased region" description="Gly residues" evidence="10">
    <location>
        <begin position="1882"/>
        <end position="1892"/>
    </location>
</feature>
<feature type="region of interest" description="Disordered" evidence="10">
    <location>
        <begin position="671"/>
        <end position="694"/>
    </location>
</feature>
<dbReference type="PANTHER" id="PTHR48249">
    <property type="entry name" value="MEDIATOR OF RNA POLYMERASE II TRANSCRIPTION SUBUNIT 13"/>
    <property type="match status" value="1"/>
</dbReference>
<dbReference type="InterPro" id="IPR041285">
    <property type="entry name" value="MID_MedPIWI"/>
</dbReference>
<dbReference type="Pfam" id="PF18296">
    <property type="entry name" value="MID_MedPIWI"/>
    <property type="match status" value="1"/>
</dbReference>
<feature type="region of interest" description="Disordered" evidence="10">
    <location>
        <begin position="388"/>
        <end position="413"/>
    </location>
</feature>
<feature type="domain" description="Mediator complex subunit Med13 N-terminal" evidence="12">
    <location>
        <begin position="2"/>
        <end position="245"/>
    </location>
</feature>
<evidence type="ECO:0000259" key="13">
    <source>
        <dbReference type="Pfam" id="PF18296"/>
    </source>
</evidence>
<evidence type="ECO:0000259" key="11">
    <source>
        <dbReference type="Pfam" id="PF06333"/>
    </source>
</evidence>
<keyword evidence="6 9" id="KW-0010">Activator</keyword>
<gene>
    <name evidence="14" type="ORF">SI8410_07010483</name>
</gene>
<proteinExistence type="inferred from homology"/>
<keyword evidence="15" id="KW-1185">Reference proteome</keyword>
<comment type="subunit">
    <text evidence="9">Component of the Mediator complex.</text>
</comment>
<keyword evidence="8 9" id="KW-0539">Nucleus</keyword>
<dbReference type="InterPro" id="IPR021643">
    <property type="entry name" value="Mediator_Med13_N"/>
</dbReference>
<evidence type="ECO:0000256" key="8">
    <source>
        <dbReference type="ARBA" id="ARBA00023242"/>
    </source>
</evidence>
<feature type="compositionally biased region" description="Low complexity" evidence="10">
    <location>
        <begin position="390"/>
        <end position="410"/>
    </location>
</feature>
<dbReference type="EMBL" id="LR746270">
    <property type="protein sequence ID" value="CAA7399813.1"/>
    <property type="molecule type" value="Genomic_DNA"/>
</dbReference>
<evidence type="ECO:0000256" key="9">
    <source>
        <dbReference type="RuleBase" id="RU364134"/>
    </source>
</evidence>
<name>A0A7I8KPS5_SPIIN</name>
<evidence type="ECO:0000256" key="1">
    <source>
        <dbReference type="ARBA" id="ARBA00004123"/>
    </source>
</evidence>
<evidence type="ECO:0000256" key="7">
    <source>
        <dbReference type="ARBA" id="ARBA00023163"/>
    </source>
</evidence>
<dbReference type="InterPro" id="IPR009401">
    <property type="entry name" value="Med13_C"/>
</dbReference>
<dbReference type="Proteomes" id="UP000663760">
    <property type="component" value="Chromosome 7"/>
</dbReference>